<evidence type="ECO:0000313" key="4">
    <source>
        <dbReference type="Proteomes" id="UP000053477"/>
    </source>
</evidence>
<dbReference type="Gene3D" id="3.30.200.20">
    <property type="entry name" value="Phosphorylase Kinase, domain 1"/>
    <property type="match status" value="1"/>
</dbReference>
<gene>
    <name evidence="3" type="ORF">SCHPADRAFT_907227</name>
</gene>
<evidence type="ECO:0000259" key="2">
    <source>
        <dbReference type="Pfam" id="PF01636"/>
    </source>
</evidence>
<feature type="domain" description="Aminoglycoside phosphotransferase" evidence="2">
    <location>
        <begin position="53"/>
        <end position="314"/>
    </location>
</feature>
<dbReference type="Proteomes" id="UP000053477">
    <property type="component" value="Unassembled WGS sequence"/>
</dbReference>
<dbReference type="InterPro" id="IPR051678">
    <property type="entry name" value="AGP_Transferase"/>
</dbReference>
<feature type="region of interest" description="Disordered" evidence="1">
    <location>
        <begin position="427"/>
        <end position="451"/>
    </location>
</feature>
<evidence type="ECO:0000313" key="3">
    <source>
        <dbReference type="EMBL" id="KLO10052.1"/>
    </source>
</evidence>
<dbReference type="InterPro" id="IPR002575">
    <property type="entry name" value="Aminoglycoside_PTrfase"/>
</dbReference>
<protein>
    <recommendedName>
        <fullName evidence="2">Aminoglycoside phosphotransferase domain-containing protein</fullName>
    </recommendedName>
</protein>
<dbReference type="InterPro" id="IPR011009">
    <property type="entry name" value="Kinase-like_dom_sf"/>
</dbReference>
<dbReference type="InParanoid" id="A0A0H2RER7"/>
<dbReference type="Pfam" id="PF01636">
    <property type="entry name" value="APH"/>
    <property type="match status" value="1"/>
</dbReference>
<dbReference type="PANTHER" id="PTHR21310:SF13">
    <property type="entry name" value="AMINOGLYCOSIDE PHOSPHOTRANSFERASE DOMAIN-CONTAINING PROTEIN"/>
    <property type="match status" value="1"/>
</dbReference>
<sequence length="451" mass="50586">MQDDDVLSVFRYDQDGDPEEEVCRTSYSLSALTLEANKLFSPQKCVLFKIGEGGFHKVYDVKTSEGEETGFVARVANPAFPKDKLESEVATMKYIAEKTTVPVPKVLSWCSDASNPVGAEYMFISKVPGVPADEVWPKLPLDAKKNMVRQLAECLCKLWELRFDSMGSLYLSPDGAGYTVGPIIDTHFHQADNKTGQLRVKEPIDLSEFRGPFSSVSSLLASGPKAELKLYAERREDLVVEAMGKAEHVESGHIAMEKALPLCDVYPGESPISNDVKEPISLCLDDYRLSNFMINPETGDLNALIDFESATAAPGWLCAHIPYWLESEESIFADYDARMYRAPMQVEHREDAKPSEHAIETAILHEEFMQAIRSSNADGTLIKAYQAGRPYREFAVELKYNISVWHGWEYWVDSMLRWTREHPGVPAPSDVDDIYPDLQPPRPRAADSKDT</sequence>
<name>A0A0H2RER7_9AGAM</name>
<dbReference type="Gene3D" id="3.90.1200.10">
    <property type="match status" value="1"/>
</dbReference>
<evidence type="ECO:0000256" key="1">
    <source>
        <dbReference type="SAM" id="MobiDB-lite"/>
    </source>
</evidence>
<dbReference type="SUPFAM" id="SSF56112">
    <property type="entry name" value="Protein kinase-like (PK-like)"/>
    <property type="match status" value="1"/>
</dbReference>
<dbReference type="PANTHER" id="PTHR21310">
    <property type="entry name" value="AMINOGLYCOSIDE PHOSPHOTRANSFERASE-RELATED-RELATED"/>
    <property type="match status" value="1"/>
</dbReference>
<proteinExistence type="predicted"/>
<dbReference type="STRING" id="27342.A0A0H2RER7"/>
<organism evidence="3 4">
    <name type="scientific">Schizopora paradoxa</name>
    <dbReference type="NCBI Taxonomy" id="27342"/>
    <lineage>
        <taxon>Eukaryota</taxon>
        <taxon>Fungi</taxon>
        <taxon>Dikarya</taxon>
        <taxon>Basidiomycota</taxon>
        <taxon>Agaricomycotina</taxon>
        <taxon>Agaricomycetes</taxon>
        <taxon>Hymenochaetales</taxon>
        <taxon>Schizoporaceae</taxon>
        <taxon>Schizopora</taxon>
    </lineage>
</organism>
<dbReference type="EMBL" id="KQ086037">
    <property type="protein sequence ID" value="KLO10052.1"/>
    <property type="molecule type" value="Genomic_DNA"/>
</dbReference>
<reference evidence="3 4" key="1">
    <citation type="submission" date="2015-04" db="EMBL/GenBank/DDBJ databases">
        <title>Complete genome sequence of Schizopora paradoxa KUC8140, a cosmopolitan wood degrader in East Asia.</title>
        <authorList>
            <consortium name="DOE Joint Genome Institute"/>
            <person name="Min B."/>
            <person name="Park H."/>
            <person name="Jang Y."/>
            <person name="Kim J.-J."/>
            <person name="Kim K.H."/>
            <person name="Pangilinan J."/>
            <person name="Lipzen A."/>
            <person name="Riley R."/>
            <person name="Grigoriev I.V."/>
            <person name="Spatafora J.W."/>
            <person name="Choi I.-G."/>
        </authorList>
    </citation>
    <scope>NUCLEOTIDE SEQUENCE [LARGE SCALE GENOMIC DNA]</scope>
    <source>
        <strain evidence="3 4">KUC8140</strain>
    </source>
</reference>
<dbReference type="OrthoDB" id="10003767at2759"/>
<dbReference type="AlphaFoldDB" id="A0A0H2RER7"/>
<keyword evidence="4" id="KW-1185">Reference proteome</keyword>
<accession>A0A0H2RER7</accession>